<comment type="caution">
    <text evidence="3">The sequence shown here is derived from an EMBL/GenBank/DDBJ whole genome shotgun (WGS) entry which is preliminary data.</text>
</comment>
<proteinExistence type="predicted"/>
<evidence type="ECO:0008006" key="6">
    <source>
        <dbReference type="Google" id="ProtNLM"/>
    </source>
</evidence>
<evidence type="ECO:0000313" key="4">
    <source>
        <dbReference type="Proteomes" id="UP000241405"/>
    </source>
</evidence>
<dbReference type="EMBL" id="PYMP01000012">
    <property type="protein sequence ID" value="PSU51127.1"/>
    <property type="molecule type" value="Genomic_DNA"/>
</dbReference>
<sequence length="113" mass="12811">MKRTYIFLIPILMSVSFSSNAVTCVSKSKITSVLIPNNHRTEIRIKTQAISLGQSAYANGRIQMWEGDSYERWKQKRDLLLMAFSLNKPITMSSNDDNCMGNDDEFNIVVGSK</sequence>
<keyword evidence="4" id="KW-1185">Reference proteome</keyword>
<dbReference type="Proteomes" id="UP000241405">
    <property type="component" value="Unassembled WGS sequence"/>
</dbReference>
<feature type="signal peptide" evidence="1">
    <location>
        <begin position="1"/>
        <end position="21"/>
    </location>
</feature>
<name>A0A2T3JQ05_PHOPO</name>
<dbReference type="RefSeq" id="WP_107191725.1">
    <property type="nucleotide sequence ID" value="NZ_PYMN01000041.1"/>
</dbReference>
<dbReference type="AlphaFoldDB" id="A0A2T3JQ05"/>
<dbReference type="Proteomes" id="UP000241618">
    <property type="component" value="Unassembled WGS sequence"/>
</dbReference>
<dbReference type="EMBL" id="PYMO01000011">
    <property type="protein sequence ID" value="PSU24699.1"/>
    <property type="molecule type" value="Genomic_DNA"/>
</dbReference>
<evidence type="ECO:0000313" key="5">
    <source>
        <dbReference type="Proteomes" id="UP000241618"/>
    </source>
</evidence>
<evidence type="ECO:0000256" key="1">
    <source>
        <dbReference type="SAM" id="SignalP"/>
    </source>
</evidence>
<keyword evidence="1" id="KW-0732">Signal</keyword>
<reference evidence="4 5" key="1">
    <citation type="submission" date="2018-03" db="EMBL/GenBank/DDBJ databases">
        <title>Whole genome sequencing of Histamine producing bacteria.</title>
        <authorList>
            <person name="Butler K."/>
        </authorList>
    </citation>
    <scope>NUCLEOTIDE SEQUENCE [LARGE SCALE GENOMIC DNA]</scope>
    <source>
        <strain evidence="3 5">FS-6.1</strain>
        <strain evidence="2 4">FS-6.2</strain>
    </source>
</reference>
<evidence type="ECO:0000313" key="2">
    <source>
        <dbReference type="EMBL" id="PSU24699.1"/>
    </source>
</evidence>
<evidence type="ECO:0000313" key="3">
    <source>
        <dbReference type="EMBL" id="PSU51127.1"/>
    </source>
</evidence>
<accession>A0A2T3JQ05</accession>
<protein>
    <recommendedName>
        <fullName evidence="6">DUF2541 domain-containing protein</fullName>
    </recommendedName>
</protein>
<organism evidence="3 5">
    <name type="scientific">Photobacterium phosphoreum</name>
    <dbReference type="NCBI Taxonomy" id="659"/>
    <lineage>
        <taxon>Bacteria</taxon>
        <taxon>Pseudomonadati</taxon>
        <taxon>Pseudomonadota</taxon>
        <taxon>Gammaproteobacteria</taxon>
        <taxon>Vibrionales</taxon>
        <taxon>Vibrionaceae</taxon>
        <taxon>Photobacterium</taxon>
    </lineage>
</organism>
<feature type="chain" id="PRO_5015518269" description="DUF2541 domain-containing protein" evidence="1">
    <location>
        <begin position="22"/>
        <end position="113"/>
    </location>
</feature>
<gene>
    <name evidence="3" type="ORF">C9J18_13105</name>
    <name evidence="2" type="ORF">CTM96_12225</name>
</gene>